<evidence type="ECO:0000256" key="5">
    <source>
        <dbReference type="ARBA" id="ARBA00022917"/>
    </source>
</evidence>
<dbReference type="PRINTS" id="PR01042">
    <property type="entry name" value="TRNASYNTHASP"/>
</dbReference>
<feature type="region of interest" description="Aspartate" evidence="7">
    <location>
        <begin position="198"/>
        <end position="201"/>
    </location>
</feature>
<feature type="binding site" evidence="7">
    <location>
        <position position="229"/>
    </location>
    <ligand>
        <name>ATP</name>
        <dbReference type="ChEBI" id="CHEBI:30616"/>
    </ligand>
</feature>
<dbReference type="InterPro" id="IPR004364">
    <property type="entry name" value="Aa-tRNA-synt_II"/>
</dbReference>
<evidence type="ECO:0000313" key="9">
    <source>
        <dbReference type="EMBL" id="MFD0977029.1"/>
    </source>
</evidence>
<dbReference type="InterPro" id="IPR047089">
    <property type="entry name" value="Asp-tRNA-ligase_1_N"/>
</dbReference>
<dbReference type="PANTHER" id="PTHR22594:SF5">
    <property type="entry name" value="ASPARTATE--TRNA LIGASE, MITOCHONDRIAL"/>
    <property type="match status" value="1"/>
</dbReference>
<dbReference type="EC" id="6.1.1.12" evidence="7"/>
<dbReference type="PANTHER" id="PTHR22594">
    <property type="entry name" value="ASPARTYL/LYSYL-TRNA SYNTHETASE"/>
    <property type="match status" value="1"/>
</dbReference>
<keyword evidence="4 7" id="KW-0067">ATP-binding</keyword>
<evidence type="ECO:0000256" key="6">
    <source>
        <dbReference type="ARBA" id="ARBA00023146"/>
    </source>
</evidence>
<dbReference type="InterPro" id="IPR029351">
    <property type="entry name" value="GAD_dom"/>
</dbReference>
<dbReference type="SUPFAM" id="SSF55681">
    <property type="entry name" value="Class II aaRS and biotin synthetases"/>
    <property type="match status" value="1"/>
</dbReference>
<accession>A0ABW3IG55</accession>
<dbReference type="GO" id="GO:0004815">
    <property type="term" value="F:aspartate-tRNA ligase activity"/>
    <property type="evidence" value="ECO:0007669"/>
    <property type="project" value="UniProtKB-EC"/>
</dbReference>
<reference evidence="10" key="1">
    <citation type="journal article" date="2019" name="Int. J. Syst. Evol. Microbiol.">
        <title>The Global Catalogue of Microorganisms (GCM) 10K type strain sequencing project: providing services to taxonomists for standard genome sequencing and annotation.</title>
        <authorList>
            <consortium name="The Broad Institute Genomics Platform"/>
            <consortium name="The Broad Institute Genome Sequencing Center for Infectious Disease"/>
            <person name="Wu L."/>
            <person name="Ma J."/>
        </authorList>
    </citation>
    <scope>NUCLEOTIDE SEQUENCE [LARGE SCALE GENOMIC DNA]</scope>
    <source>
        <strain evidence="10">CCUG 60898</strain>
    </source>
</reference>
<sequence length="584" mass="66673">MYRSHSCGELRIEDINQEVTLSGWVQKLRDKGFMMWVDLRDRYGVTQLIFDEERTPKEMMEKASKLGREFVIQVKGTVIERVSKNPNMPTGDVEILVSELTILNAAELPPFTIEDETDGGEDLRMKYRYLDIRRNPVKNKLIFRSKVAMEVRKFLSEKGFIEVETPVLIKSTPEGARDFVVPSRMNEGQFYALPQSPQTFKQLLMVGGMDKYFQIVKCFRDEDLRADRQPEFTQIDCEMAFVEQEDILNIFEDFTRHLIKEVKGVDVTEFPRMTYAEAMQKYGNDKPDIRFGMEFGELKDLAKNKGFNVFDQQELVVGISVPGAAGFTRKEIDKLIDWVKRPQIGANGLVWVKYNEDGSLKSSVDKFYSEADLKEWAERTGAKAGDLILVMAGETDKTRTQLSALRMHLGNEMGLRKSDEFAPLWVVDFPLLEWDEDTKRYHAMHHPFTSPKPEDIDLLDTDPGKVRANAYDLVLNGNEIGGGSIRIHDKNTQAMMFRHLGFTPEEAKAQFGFLMDAFQYGAPPHGGIAFGFDRLVAILGGQETIRDYIAFPKNNSGRDVMIDAPAKIDEEQLKELSLKLTSES</sequence>
<name>A0ABW3IG55_9FLAO</name>
<dbReference type="InterPro" id="IPR047090">
    <property type="entry name" value="AspRS_core"/>
</dbReference>
<keyword evidence="5 7" id="KW-0648">Protein biosynthesis</keyword>
<dbReference type="RefSeq" id="WP_380738974.1">
    <property type="nucleotide sequence ID" value="NZ_JBHTJP010000035.1"/>
</dbReference>
<evidence type="ECO:0000256" key="7">
    <source>
        <dbReference type="HAMAP-Rule" id="MF_00044"/>
    </source>
</evidence>
<dbReference type="InterPro" id="IPR002312">
    <property type="entry name" value="Asp/Asn-tRNA-synth_IIb"/>
</dbReference>
<dbReference type="InterPro" id="IPR045864">
    <property type="entry name" value="aa-tRNA-synth_II/BPL/LPL"/>
</dbReference>
<feature type="binding site" evidence="7">
    <location>
        <position position="486"/>
    </location>
    <ligand>
        <name>L-aspartate</name>
        <dbReference type="ChEBI" id="CHEBI:29991"/>
    </ligand>
</feature>
<dbReference type="SUPFAM" id="SSF55261">
    <property type="entry name" value="GAD domain-like"/>
    <property type="match status" value="1"/>
</dbReference>
<protein>
    <recommendedName>
        <fullName evidence="7">Aspartate--tRNA ligase</fullName>
        <ecNumber evidence="7">6.1.1.12</ecNumber>
    </recommendedName>
    <alternativeName>
        <fullName evidence="7">Aspartyl-tRNA synthetase</fullName>
        <shortName evidence="7">AspRS</shortName>
    </alternativeName>
</protein>
<dbReference type="Pfam" id="PF00152">
    <property type="entry name" value="tRNA-synt_2"/>
    <property type="match status" value="1"/>
</dbReference>
<dbReference type="NCBIfam" id="NF001750">
    <property type="entry name" value="PRK00476.1"/>
    <property type="match status" value="1"/>
</dbReference>
<keyword evidence="7" id="KW-0963">Cytoplasm</keyword>
<evidence type="ECO:0000313" key="10">
    <source>
        <dbReference type="Proteomes" id="UP001597100"/>
    </source>
</evidence>
<dbReference type="InterPro" id="IPR004115">
    <property type="entry name" value="GAD-like_sf"/>
</dbReference>
<evidence type="ECO:0000256" key="4">
    <source>
        <dbReference type="ARBA" id="ARBA00022840"/>
    </source>
</evidence>
<dbReference type="EMBL" id="JBHTJP010000035">
    <property type="protein sequence ID" value="MFD0977029.1"/>
    <property type="molecule type" value="Genomic_DNA"/>
</dbReference>
<dbReference type="InterPro" id="IPR012340">
    <property type="entry name" value="NA-bd_OB-fold"/>
</dbReference>
<comment type="catalytic activity">
    <reaction evidence="7">
        <text>tRNA(Asp) + L-aspartate + ATP = L-aspartyl-tRNA(Asp) + AMP + diphosphate</text>
        <dbReference type="Rhea" id="RHEA:19649"/>
        <dbReference type="Rhea" id="RHEA-COMP:9660"/>
        <dbReference type="Rhea" id="RHEA-COMP:9678"/>
        <dbReference type="ChEBI" id="CHEBI:29991"/>
        <dbReference type="ChEBI" id="CHEBI:30616"/>
        <dbReference type="ChEBI" id="CHEBI:33019"/>
        <dbReference type="ChEBI" id="CHEBI:78442"/>
        <dbReference type="ChEBI" id="CHEBI:78516"/>
        <dbReference type="ChEBI" id="CHEBI:456215"/>
        <dbReference type="EC" id="6.1.1.12"/>
    </reaction>
</comment>
<evidence type="ECO:0000256" key="1">
    <source>
        <dbReference type="ARBA" id="ARBA00006303"/>
    </source>
</evidence>
<dbReference type="Gene3D" id="3.30.930.10">
    <property type="entry name" value="Bira Bifunctional Protein, Domain 2"/>
    <property type="match status" value="1"/>
</dbReference>
<feature type="binding site" evidence="7">
    <location>
        <position position="445"/>
    </location>
    <ligand>
        <name>L-aspartate</name>
        <dbReference type="ChEBI" id="CHEBI:29991"/>
    </ligand>
</feature>
<organism evidence="9 10">
    <name type="scientific">Salinimicrobium gaetbulicola</name>
    <dbReference type="NCBI Taxonomy" id="999702"/>
    <lineage>
        <taxon>Bacteria</taxon>
        <taxon>Pseudomonadati</taxon>
        <taxon>Bacteroidota</taxon>
        <taxon>Flavobacteriia</taxon>
        <taxon>Flavobacteriales</taxon>
        <taxon>Flavobacteriaceae</taxon>
        <taxon>Salinimicrobium</taxon>
    </lineage>
</organism>
<dbReference type="InterPro" id="IPR004524">
    <property type="entry name" value="Asp-tRNA-ligase_1"/>
</dbReference>
<feature type="binding site" evidence="7">
    <location>
        <position position="220"/>
    </location>
    <ligand>
        <name>L-aspartate</name>
        <dbReference type="ChEBI" id="CHEBI:29991"/>
    </ligand>
</feature>
<dbReference type="InterPro" id="IPR006195">
    <property type="entry name" value="aa-tRNA-synth_II"/>
</dbReference>
<feature type="binding site" evidence="7">
    <location>
        <begin position="531"/>
        <end position="534"/>
    </location>
    <ligand>
        <name>ATP</name>
        <dbReference type="ChEBI" id="CHEBI:30616"/>
    </ligand>
</feature>
<dbReference type="Gene3D" id="3.30.1360.30">
    <property type="entry name" value="GAD-like domain"/>
    <property type="match status" value="1"/>
</dbReference>
<feature type="domain" description="Aminoacyl-transfer RNA synthetases class-II family profile" evidence="8">
    <location>
        <begin position="144"/>
        <end position="552"/>
    </location>
</feature>
<comment type="caution">
    <text evidence="7">Lacks conserved residue(s) required for the propagation of feature annotation.</text>
</comment>
<keyword evidence="10" id="KW-1185">Reference proteome</keyword>
<dbReference type="Gene3D" id="2.40.50.140">
    <property type="entry name" value="Nucleic acid-binding proteins"/>
    <property type="match status" value="1"/>
</dbReference>
<evidence type="ECO:0000259" key="8">
    <source>
        <dbReference type="PROSITE" id="PS50862"/>
    </source>
</evidence>
<evidence type="ECO:0000256" key="2">
    <source>
        <dbReference type="ARBA" id="ARBA00022598"/>
    </source>
</evidence>
<dbReference type="InterPro" id="IPR004365">
    <property type="entry name" value="NA-bd_OB_tRNA"/>
</dbReference>
<feature type="binding site" evidence="7">
    <location>
        <begin position="220"/>
        <end position="222"/>
    </location>
    <ligand>
        <name>ATP</name>
        <dbReference type="ChEBI" id="CHEBI:30616"/>
    </ligand>
</feature>
<dbReference type="Proteomes" id="UP001597100">
    <property type="component" value="Unassembled WGS sequence"/>
</dbReference>
<dbReference type="SUPFAM" id="SSF50249">
    <property type="entry name" value="Nucleic acid-binding proteins"/>
    <property type="match status" value="1"/>
</dbReference>
<evidence type="ECO:0000256" key="3">
    <source>
        <dbReference type="ARBA" id="ARBA00022741"/>
    </source>
</evidence>
<feature type="binding site" evidence="7">
    <location>
        <position position="479"/>
    </location>
    <ligand>
        <name>ATP</name>
        <dbReference type="ChEBI" id="CHEBI:30616"/>
    </ligand>
</feature>
<dbReference type="NCBIfam" id="TIGR00459">
    <property type="entry name" value="aspS_bact"/>
    <property type="match status" value="1"/>
</dbReference>
<comment type="caution">
    <text evidence="9">The sequence shown here is derived from an EMBL/GenBank/DDBJ whole genome shotgun (WGS) entry which is preliminary data.</text>
</comment>
<dbReference type="Pfam" id="PF02938">
    <property type="entry name" value="GAD"/>
    <property type="match status" value="1"/>
</dbReference>
<comment type="function">
    <text evidence="7">Catalyzes the attachment of L-aspartate to tRNA(Asp) in a two-step reaction: L-aspartate is first activated by ATP to form Asp-AMP and then transferred to the acceptor end of tRNA(Asp).</text>
</comment>
<dbReference type="Pfam" id="PF01336">
    <property type="entry name" value="tRNA_anti-codon"/>
    <property type="match status" value="1"/>
</dbReference>
<dbReference type="PROSITE" id="PS50862">
    <property type="entry name" value="AA_TRNA_LIGASE_II"/>
    <property type="match status" value="1"/>
</dbReference>
<feature type="binding site" evidence="7">
    <location>
        <position position="174"/>
    </location>
    <ligand>
        <name>L-aspartate</name>
        <dbReference type="ChEBI" id="CHEBI:29991"/>
    </ligand>
</feature>
<dbReference type="CDD" id="cd04317">
    <property type="entry name" value="EcAspRS_like_N"/>
    <property type="match status" value="1"/>
</dbReference>
<keyword evidence="6 7" id="KW-0030">Aminoacyl-tRNA synthetase</keyword>
<comment type="subunit">
    <text evidence="7">Homodimer.</text>
</comment>
<comment type="subcellular location">
    <subcellularLocation>
        <location evidence="7">Cytoplasm</location>
    </subcellularLocation>
</comment>
<dbReference type="CDD" id="cd00777">
    <property type="entry name" value="AspRS_core"/>
    <property type="match status" value="1"/>
</dbReference>
<keyword evidence="2 7" id="KW-0436">Ligase</keyword>
<gene>
    <name evidence="7 9" type="primary">aspS</name>
    <name evidence="9" type="ORF">ACFQ1G_09515</name>
</gene>
<comment type="similarity">
    <text evidence="1 7">Belongs to the class-II aminoacyl-tRNA synthetase family. Type 1 subfamily.</text>
</comment>
<proteinExistence type="inferred from homology"/>
<dbReference type="HAMAP" id="MF_00044">
    <property type="entry name" value="Asp_tRNA_synth_type1"/>
    <property type="match status" value="1"/>
</dbReference>
<keyword evidence="3 7" id="KW-0547">Nucleotide-binding</keyword>